<accession>A0AAD9A7V7</accession>
<evidence type="ECO:0000313" key="2">
    <source>
        <dbReference type="Proteomes" id="UP001243330"/>
    </source>
</evidence>
<proteinExistence type="predicted"/>
<sequence>MVPFLAPPPSKHDDCHGFFGEGRSSTNRALEIAALPMRPDTFPLLSLAIGSSSIFVPSHRSSFKISLHPGLNLGLMRKSASSTISRSRFPIFKTSFPRTPVQRRDAHWQFPSVNGRFTPQNAWDALAAMDYPEDVARNSQVLMRFFPIMDPDPVTPSGNAGGPPMLHSYALVVLWMHDIWGTPLS</sequence>
<evidence type="ECO:0000313" key="1">
    <source>
        <dbReference type="EMBL" id="KAK1841717.1"/>
    </source>
</evidence>
<dbReference type="Proteomes" id="UP001243330">
    <property type="component" value="Unassembled WGS sequence"/>
</dbReference>
<comment type="caution">
    <text evidence="1">The sequence shown here is derived from an EMBL/GenBank/DDBJ whole genome shotgun (WGS) entry which is preliminary data.</text>
</comment>
<dbReference type="EMBL" id="JAQOWY010000461">
    <property type="protein sequence ID" value="KAK1841717.1"/>
    <property type="molecule type" value="Genomic_DNA"/>
</dbReference>
<name>A0AAD9A7V7_9PEZI</name>
<protein>
    <submittedName>
        <fullName evidence="1">Uncharacterized protein</fullName>
    </submittedName>
</protein>
<reference evidence="1" key="1">
    <citation type="submission" date="2023-01" db="EMBL/GenBank/DDBJ databases">
        <title>Colletotrichum chrysophilum M932 genome sequence.</title>
        <authorList>
            <person name="Baroncelli R."/>
        </authorList>
    </citation>
    <scope>NUCLEOTIDE SEQUENCE</scope>
    <source>
        <strain evidence="1">M932</strain>
    </source>
</reference>
<keyword evidence="2" id="KW-1185">Reference proteome</keyword>
<organism evidence="1 2">
    <name type="scientific">Colletotrichum chrysophilum</name>
    <dbReference type="NCBI Taxonomy" id="1836956"/>
    <lineage>
        <taxon>Eukaryota</taxon>
        <taxon>Fungi</taxon>
        <taxon>Dikarya</taxon>
        <taxon>Ascomycota</taxon>
        <taxon>Pezizomycotina</taxon>
        <taxon>Sordariomycetes</taxon>
        <taxon>Hypocreomycetidae</taxon>
        <taxon>Glomerellales</taxon>
        <taxon>Glomerellaceae</taxon>
        <taxon>Colletotrichum</taxon>
        <taxon>Colletotrichum gloeosporioides species complex</taxon>
    </lineage>
</organism>
<gene>
    <name evidence="1" type="ORF">CCHR01_15650</name>
</gene>
<dbReference type="AlphaFoldDB" id="A0AAD9A7V7"/>